<evidence type="ECO:0000256" key="12">
    <source>
        <dbReference type="RuleBase" id="RU003357"/>
    </source>
</evidence>
<feature type="chain" id="PRO_5046399948" evidence="13">
    <location>
        <begin position="37"/>
        <end position="778"/>
    </location>
</feature>
<feature type="signal peptide" evidence="13">
    <location>
        <begin position="1"/>
        <end position="36"/>
    </location>
</feature>
<dbReference type="Pfam" id="PF07715">
    <property type="entry name" value="Plug"/>
    <property type="match status" value="1"/>
</dbReference>
<sequence length="778" mass="84656">MKTSLDRRIPRRFLTGASLTALACAAAFVTPSTAQAADEIVVTAQFRSQNLQDTPIAITALTGEMLDVRGQTNLTDLRAPNLTAEPAPGIFGPAAQIYIRGVGQFDSNFAFEPGVGVYIDDVYYSTVFGNSFDLLDLERVEVLRGPQGTLAGKNSIGGAVKLYSRKPDGETSGFIEAQTGSYDLASVRAAGNLTIVPDRVFLRLSGKGKHVNGYIDRIDYACANPGSPLPSLVTDDTGDCRLGRLGGGNEVGLRAQLRMLPADNLEINLSADYFDSSGDPGASILIEARAAANELNGVMYGPQFESPNPYTSYATYRGTATSSYDAIAKSELTSWGLAGTIDFDLTENLQFTSITSYREAESYFVVDNDESPIPKSESIGKPTQNQFTQEVRLNATLGELIDLTVGGYYYEGNAVQGGRNLIGSIGADFVTADDVDSESKSVFAHAIVHVTEDLNVTGGVRYTDDTKTFTHTRSLVDGGFSPAVNPIDGRSATFAKDIVDYRAVIDYRWSPSFFTYAQFSTGFKGGGVNPRVFFPNQVVPFEEEKVKAYEIGFKSNFLDNTVRLNVAGFLNDYTNIQIQTSTPFFNVNLPVNDDITSPDYNPAAGSFPASVFLNAGDVRQKGGEAELSYAPNDRLLIEASVSYLKGKYTELLPQATASSLTLDMELPFAPHWQTDLGIQYEFPVGSGSLTPRLDYHYQSGSFGGAVNDPRNRLESRNILDARLTYRTADEDWEASIGVSNLTDDFFYYSKFDIFAAAGYVTGTPSRPREWFLTVKRNF</sequence>
<keyword evidence="17" id="KW-1185">Reference proteome</keyword>
<evidence type="ECO:0000256" key="1">
    <source>
        <dbReference type="ARBA" id="ARBA00004571"/>
    </source>
</evidence>
<evidence type="ECO:0000256" key="7">
    <source>
        <dbReference type="ARBA" id="ARBA00023065"/>
    </source>
</evidence>
<keyword evidence="5 11" id="KW-0812">Transmembrane</keyword>
<proteinExistence type="inferred from homology"/>
<keyword evidence="7" id="KW-0406">Ion transport</keyword>
<dbReference type="PROSITE" id="PS51318">
    <property type="entry name" value="TAT"/>
    <property type="match status" value="1"/>
</dbReference>
<protein>
    <submittedName>
        <fullName evidence="16">TonB-dependent receptor</fullName>
    </submittedName>
</protein>
<feature type="domain" description="TonB-dependent receptor plug" evidence="15">
    <location>
        <begin position="51"/>
        <end position="159"/>
    </location>
</feature>
<evidence type="ECO:0000256" key="13">
    <source>
        <dbReference type="SAM" id="SignalP"/>
    </source>
</evidence>
<comment type="caution">
    <text evidence="16">The sequence shown here is derived from an EMBL/GenBank/DDBJ whole genome shotgun (WGS) entry which is preliminary data.</text>
</comment>
<evidence type="ECO:0000256" key="2">
    <source>
        <dbReference type="ARBA" id="ARBA00022448"/>
    </source>
</evidence>
<keyword evidence="4" id="KW-0410">Iron transport</keyword>
<evidence type="ECO:0000256" key="6">
    <source>
        <dbReference type="ARBA" id="ARBA00023004"/>
    </source>
</evidence>
<evidence type="ECO:0000259" key="15">
    <source>
        <dbReference type="Pfam" id="PF07715"/>
    </source>
</evidence>
<dbReference type="PROSITE" id="PS51257">
    <property type="entry name" value="PROKAR_LIPOPROTEIN"/>
    <property type="match status" value="1"/>
</dbReference>
<dbReference type="PANTHER" id="PTHR32552:SF81">
    <property type="entry name" value="TONB-DEPENDENT OUTER MEMBRANE RECEPTOR"/>
    <property type="match status" value="1"/>
</dbReference>
<evidence type="ECO:0000256" key="5">
    <source>
        <dbReference type="ARBA" id="ARBA00022692"/>
    </source>
</evidence>
<evidence type="ECO:0000256" key="8">
    <source>
        <dbReference type="ARBA" id="ARBA00023077"/>
    </source>
</evidence>
<evidence type="ECO:0000256" key="9">
    <source>
        <dbReference type="ARBA" id="ARBA00023136"/>
    </source>
</evidence>
<evidence type="ECO:0000259" key="14">
    <source>
        <dbReference type="Pfam" id="PF00593"/>
    </source>
</evidence>
<dbReference type="InterPro" id="IPR006311">
    <property type="entry name" value="TAT_signal"/>
</dbReference>
<evidence type="ECO:0000256" key="3">
    <source>
        <dbReference type="ARBA" id="ARBA00022452"/>
    </source>
</evidence>
<dbReference type="InterPro" id="IPR000531">
    <property type="entry name" value="Beta-barrel_TonB"/>
</dbReference>
<evidence type="ECO:0000313" key="17">
    <source>
        <dbReference type="Proteomes" id="UP001596116"/>
    </source>
</evidence>
<reference evidence="16 17" key="1">
    <citation type="submission" date="2024-09" db="EMBL/GenBank/DDBJ databases">
        <authorList>
            <person name="Zhang Z.-H."/>
        </authorList>
    </citation>
    <scope>NUCLEOTIDE SEQUENCE [LARGE SCALE GENOMIC DNA]</scope>
    <source>
        <strain evidence="16 17">HHTR114</strain>
    </source>
</reference>
<dbReference type="InterPro" id="IPR036942">
    <property type="entry name" value="Beta-barrel_TonB_sf"/>
</dbReference>
<dbReference type="Proteomes" id="UP001596116">
    <property type="component" value="Unassembled WGS sequence"/>
</dbReference>
<dbReference type="Gene3D" id="2.40.170.20">
    <property type="entry name" value="TonB-dependent receptor, beta-barrel domain"/>
    <property type="match status" value="1"/>
</dbReference>
<dbReference type="RefSeq" id="WP_379878917.1">
    <property type="nucleotide sequence ID" value="NZ_JBHPON010000001.1"/>
</dbReference>
<comment type="similarity">
    <text evidence="11 12">Belongs to the TonB-dependent receptor family.</text>
</comment>
<keyword evidence="10 11" id="KW-0998">Cell outer membrane</keyword>
<keyword evidence="2 11" id="KW-0813">Transport</keyword>
<dbReference type="InterPro" id="IPR039426">
    <property type="entry name" value="TonB-dep_rcpt-like"/>
</dbReference>
<dbReference type="EMBL" id="JBHPON010000001">
    <property type="protein sequence ID" value="MFC6035637.1"/>
    <property type="molecule type" value="Genomic_DNA"/>
</dbReference>
<comment type="subcellular location">
    <subcellularLocation>
        <location evidence="1 11">Cell outer membrane</location>
        <topology evidence="1 11">Multi-pass membrane protein</topology>
    </subcellularLocation>
</comment>
<evidence type="ECO:0000256" key="4">
    <source>
        <dbReference type="ARBA" id="ARBA00022496"/>
    </source>
</evidence>
<evidence type="ECO:0000256" key="11">
    <source>
        <dbReference type="PROSITE-ProRule" id="PRU01360"/>
    </source>
</evidence>
<organism evidence="16 17">
    <name type="scientific">Hyphococcus aureus</name>
    <dbReference type="NCBI Taxonomy" id="2666033"/>
    <lineage>
        <taxon>Bacteria</taxon>
        <taxon>Pseudomonadati</taxon>
        <taxon>Pseudomonadota</taxon>
        <taxon>Alphaproteobacteria</taxon>
        <taxon>Parvularculales</taxon>
        <taxon>Parvularculaceae</taxon>
        <taxon>Hyphococcus</taxon>
    </lineage>
</organism>
<dbReference type="PROSITE" id="PS52016">
    <property type="entry name" value="TONB_DEPENDENT_REC_3"/>
    <property type="match status" value="1"/>
</dbReference>
<dbReference type="InterPro" id="IPR012910">
    <property type="entry name" value="Plug_dom"/>
</dbReference>
<gene>
    <name evidence="16" type="ORF">ACFMB1_08795</name>
</gene>
<name>A0ABW1KYH5_9PROT</name>
<dbReference type="PANTHER" id="PTHR32552">
    <property type="entry name" value="FERRICHROME IRON RECEPTOR-RELATED"/>
    <property type="match status" value="1"/>
</dbReference>
<accession>A0ABW1KYH5</accession>
<dbReference type="Pfam" id="PF00593">
    <property type="entry name" value="TonB_dep_Rec_b-barrel"/>
    <property type="match status" value="1"/>
</dbReference>
<keyword evidence="6" id="KW-0408">Iron</keyword>
<feature type="domain" description="TonB-dependent receptor-like beta-barrel" evidence="14">
    <location>
        <begin position="304"/>
        <end position="741"/>
    </location>
</feature>
<keyword evidence="8 12" id="KW-0798">TonB box</keyword>
<keyword evidence="16" id="KW-0675">Receptor</keyword>
<keyword evidence="13" id="KW-0732">Signal</keyword>
<keyword evidence="9 11" id="KW-0472">Membrane</keyword>
<keyword evidence="3 11" id="KW-1134">Transmembrane beta strand</keyword>
<evidence type="ECO:0000313" key="16">
    <source>
        <dbReference type="EMBL" id="MFC6035637.1"/>
    </source>
</evidence>
<evidence type="ECO:0000256" key="10">
    <source>
        <dbReference type="ARBA" id="ARBA00023237"/>
    </source>
</evidence>
<dbReference type="SUPFAM" id="SSF56935">
    <property type="entry name" value="Porins"/>
    <property type="match status" value="1"/>
</dbReference>